<accession>A0ABP9B5B4</accession>
<reference evidence="2" key="1">
    <citation type="journal article" date="2019" name="Int. J. Syst. Evol. Microbiol.">
        <title>The Global Catalogue of Microorganisms (GCM) 10K type strain sequencing project: providing services to taxonomists for standard genome sequencing and annotation.</title>
        <authorList>
            <consortium name="The Broad Institute Genomics Platform"/>
            <consortium name="The Broad Institute Genome Sequencing Center for Infectious Disease"/>
            <person name="Wu L."/>
            <person name="Ma J."/>
        </authorList>
    </citation>
    <scope>NUCLEOTIDE SEQUENCE [LARGE SCALE GENOMIC DNA]</scope>
    <source>
        <strain evidence="2">JCM 17979</strain>
    </source>
</reference>
<evidence type="ECO:0000313" key="2">
    <source>
        <dbReference type="Proteomes" id="UP001500928"/>
    </source>
</evidence>
<dbReference type="EMBL" id="BAABHO010000019">
    <property type="protein sequence ID" value="GAA4790631.1"/>
    <property type="molecule type" value="Genomic_DNA"/>
</dbReference>
<proteinExistence type="predicted"/>
<comment type="caution">
    <text evidence="1">The sequence shown here is derived from an EMBL/GenBank/DDBJ whole genome shotgun (WGS) entry which is preliminary data.</text>
</comment>
<organism evidence="1 2">
    <name type="scientific">Actinomycetospora chlora</name>
    <dbReference type="NCBI Taxonomy" id="663608"/>
    <lineage>
        <taxon>Bacteria</taxon>
        <taxon>Bacillati</taxon>
        <taxon>Actinomycetota</taxon>
        <taxon>Actinomycetes</taxon>
        <taxon>Pseudonocardiales</taxon>
        <taxon>Pseudonocardiaceae</taxon>
        <taxon>Actinomycetospora</taxon>
    </lineage>
</organism>
<name>A0ABP9B5B4_9PSEU</name>
<protein>
    <submittedName>
        <fullName evidence="1">Uncharacterized protein</fullName>
    </submittedName>
</protein>
<evidence type="ECO:0000313" key="1">
    <source>
        <dbReference type="EMBL" id="GAA4790631.1"/>
    </source>
</evidence>
<dbReference type="Proteomes" id="UP001500928">
    <property type="component" value="Unassembled WGS sequence"/>
</dbReference>
<keyword evidence="2" id="KW-1185">Reference proteome</keyword>
<gene>
    <name evidence="1" type="ORF">GCM10023200_27050</name>
</gene>
<sequence length="130" mass="14049">MVEVILAPVHRFSDGTASMSSTMHDPEERYVEDDYLRASAPCEAAAALRGLAAVLSRVPGVFADDARVDALRLQALADDIAGRWHHPAGLDRARDGDLGATDDRHWAALMHVYFRAALESGPDRRAPAAS</sequence>